<keyword evidence="3" id="KW-1185">Reference proteome</keyword>
<evidence type="ECO:0000259" key="1">
    <source>
        <dbReference type="Pfam" id="PF14832"/>
    </source>
</evidence>
<dbReference type="SUPFAM" id="SSF55331">
    <property type="entry name" value="Tautomerase/MIF"/>
    <property type="match status" value="1"/>
</dbReference>
<dbReference type="Proteomes" id="UP000186438">
    <property type="component" value="Unassembled WGS sequence"/>
</dbReference>
<dbReference type="Gene3D" id="3.30.429.10">
    <property type="entry name" value="Macrophage Migration Inhibitory Factor"/>
    <property type="match status" value="1"/>
</dbReference>
<sequence>MPTYVCWARDGQLSADQKQRIAQGVTLIHSECTGAPPALVQCIFEGIDATSHYIGGQPAPDSVWVYGHIRDGRDLEVREQLLLRIAELLVDVAHIDSSLTWVYLNPLANTNMVEFGQTLPVPGSELQWIEQMPTGLRERLLELNANTKR</sequence>
<feature type="domain" description="Tautomerase cis-CaaD-like" evidence="1">
    <location>
        <begin position="1"/>
        <end position="128"/>
    </location>
</feature>
<comment type="caution">
    <text evidence="2">The sequence shown here is derived from an EMBL/GenBank/DDBJ whole genome shotgun (WGS) entry which is preliminary data.</text>
</comment>
<dbReference type="STRING" id="53378.BRW65_25285"/>
<organism evidence="2 3">
    <name type="scientific">Mycobacterium paraffinicum</name>
    <dbReference type="NCBI Taxonomy" id="53378"/>
    <lineage>
        <taxon>Bacteria</taxon>
        <taxon>Bacillati</taxon>
        <taxon>Actinomycetota</taxon>
        <taxon>Actinomycetes</taxon>
        <taxon>Mycobacteriales</taxon>
        <taxon>Mycobacteriaceae</taxon>
        <taxon>Mycobacterium</taxon>
    </lineage>
</organism>
<dbReference type="AlphaFoldDB" id="A0A1Q4HMM4"/>
<dbReference type="InterPro" id="IPR014347">
    <property type="entry name" value="Tautomerase/MIF_sf"/>
</dbReference>
<dbReference type="InterPro" id="IPR028116">
    <property type="entry name" value="Cis-CaaD-like"/>
</dbReference>
<proteinExistence type="predicted"/>
<gene>
    <name evidence="2" type="ORF">BRW65_25285</name>
</gene>
<dbReference type="RefSeq" id="WP_073879491.1">
    <property type="nucleotide sequence ID" value="NZ_MPNT01000034.1"/>
</dbReference>
<evidence type="ECO:0000313" key="2">
    <source>
        <dbReference type="EMBL" id="OJZ68789.1"/>
    </source>
</evidence>
<name>A0A1Q4HMM4_9MYCO</name>
<dbReference type="Pfam" id="PF14832">
    <property type="entry name" value="Tautomerase_3"/>
    <property type="match status" value="1"/>
</dbReference>
<protein>
    <recommendedName>
        <fullName evidence="1">Tautomerase cis-CaaD-like domain-containing protein</fullName>
    </recommendedName>
</protein>
<reference evidence="2 3" key="1">
    <citation type="submission" date="2016-11" db="EMBL/GenBank/DDBJ databases">
        <title>Genome sequences of unsequenced Mycobacteria.</title>
        <authorList>
            <person name="Greninger A.L."/>
            <person name="Fang F."/>
            <person name="Jerome K.R."/>
        </authorList>
    </citation>
    <scope>NUCLEOTIDE SEQUENCE [LARGE SCALE GENOMIC DNA]</scope>
    <source>
        <strain evidence="2 3">M11</strain>
    </source>
</reference>
<accession>A0A1Q4HMM4</accession>
<evidence type="ECO:0000313" key="3">
    <source>
        <dbReference type="Proteomes" id="UP000186438"/>
    </source>
</evidence>
<dbReference type="EMBL" id="MPNT01000034">
    <property type="protein sequence ID" value="OJZ68789.1"/>
    <property type="molecule type" value="Genomic_DNA"/>
</dbReference>
<dbReference type="OrthoDB" id="118855at2"/>